<accession>A0A1H1W235</accession>
<dbReference type="GO" id="GO:0016491">
    <property type="term" value="F:oxidoreductase activity"/>
    <property type="evidence" value="ECO:0007669"/>
    <property type="project" value="InterPro"/>
</dbReference>
<organism evidence="2 3">
    <name type="scientific">Nocardioides scoriae</name>
    <dbReference type="NCBI Taxonomy" id="642780"/>
    <lineage>
        <taxon>Bacteria</taxon>
        <taxon>Bacillati</taxon>
        <taxon>Actinomycetota</taxon>
        <taxon>Actinomycetes</taxon>
        <taxon>Propionibacteriales</taxon>
        <taxon>Nocardioidaceae</taxon>
        <taxon>Nocardioides</taxon>
    </lineage>
</organism>
<protein>
    <submittedName>
        <fullName evidence="2">Flavin containing amine oxidoreductase</fullName>
    </submittedName>
</protein>
<proteinExistence type="predicted"/>
<dbReference type="InterPro" id="IPR036188">
    <property type="entry name" value="FAD/NAD-bd_sf"/>
</dbReference>
<dbReference type="Gene3D" id="3.50.50.60">
    <property type="entry name" value="FAD/NAD(P)-binding domain"/>
    <property type="match status" value="1"/>
</dbReference>
<dbReference type="STRING" id="642780.SAMN04488570_2992"/>
<gene>
    <name evidence="2" type="ORF">SAMN04488570_2992</name>
</gene>
<reference evidence="3" key="1">
    <citation type="submission" date="2016-10" db="EMBL/GenBank/DDBJ databases">
        <authorList>
            <person name="Varghese N."/>
            <person name="Submissions S."/>
        </authorList>
    </citation>
    <scope>NUCLEOTIDE SEQUENCE [LARGE SCALE GENOMIC DNA]</scope>
    <source>
        <strain evidence="3">DSM 22127</strain>
    </source>
</reference>
<dbReference type="PRINTS" id="PR00419">
    <property type="entry name" value="ADXRDTASE"/>
</dbReference>
<dbReference type="InterPro" id="IPR002937">
    <property type="entry name" value="Amino_oxidase"/>
</dbReference>
<feature type="domain" description="Amine oxidase" evidence="1">
    <location>
        <begin position="13"/>
        <end position="410"/>
    </location>
</feature>
<name>A0A1H1W235_9ACTN</name>
<dbReference type="RefSeq" id="WP_091731240.1">
    <property type="nucleotide sequence ID" value="NZ_LT629757.1"/>
</dbReference>
<dbReference type="OrthoDB" id="9767561at2"/>
<dbReference type="AlphaFoldDB" id="A0A1H1W235"/>
<evidence type="ECO:0000313" key="2">
    <source>
        <dbReference type="EMBL" id="SDS90299.1"/>
    </source>
</evidence>
<evidence type="ECO:0000313" key="3">
    <source>
        <dbReference type="Proteomes" id="UP000198859"/>
    </source>
</evidence>
<dbReference type="SUPFAM" id="SSF51905">
    <property type="entry name" value="FAD/NAD(P)-binding domain"/>
    <property type="match status" value="1"/>
</dbReference>
<dbReference type="Pfam" id="PF01593">
    <property type="entry name" value="Amino_oxidase"/>
    <property type="match status" value="1"/>
</dbReference>
<keyword evidence="3" id="KW-1185">Reference proteome</keyword>
<dbReference type="EMBL" id="LT629757">
    <property type="protein sequence ID" value="SDS90299.1"/>
    <property type="molecule type" value="Genomic_DNA"/>
</dbReference>
<evidence type="ECO:0000259" key="1">
    <source>
        <dbReference type="Pfam" id="PF01593"/>
    </source>
</evidence>
<sequence length="420" mass="44601">MDATDVAVIGAGIAGLTCARALEESGLDVRVLERSARVGGRVGTDLVDGYRCDRGFSWFDAGHPVLRQVLDVAALNPRPIDRGMVLAHPEGYRVLSGSQPALISVIRSGLGQPQDVARLVRWSDPMRRSPERIRTVADMTLGESLERNGISGRVAEEVLRPAFRLLFGDEDLRTSYQYAMLVLHSLRQEGRPSLPALGMQVLPNQLANGLERRVEHGVDVLGVRRDRGQGVGVMTDGEDIAARAVVVATDPVGASRLLGIGSPAMRGQATWWFAAPVAPTTLKTVFVNPLGPAGGPLSHALVVSNVAPRYAPPGSVLVAACSLPLPGTDAGTESEADVRRHLGQVFHTDTTAWRLVARHASSAAWPTARPPLLSGRDVDLGDGLFVAGDHRELPGIAGATSSGLRAAHAVREHLGEPAER</sequence>
<dbReference type="PANTHER" id="PTHR42841">
    <property type="entry name" value="AMINE OXIDASE"/>
    <property type="match status" value="1"/>
</dbReference>
<dbReference type="Proteomes" id="UP000198859">
    <property type="component" value="Chromosome I"/>
</dbReference>